<feature type="transmembrane region" description="Helical" evidence="5">
    <location>
        <begin position="217"/>
        <end position="238"/>
    </location>
</feature>
<dbReference type="InterPro" id="IPR050638">
    <property type="entry name" value="AA-Vitamin_Transporters"/>
</dbReference>
<evidence type="ECO:0000256" key="5">
    <source>
        <dbReference type="SAM" id="Phobius"/>
    </source>
</evidence>
<comment type="subcellular location">
    <subcellularLocation>
        <location evidence="1">Membrane</location>
        <topology evidence="1">Multi-pass membrane protein</topology>
    </subcellularLocation>
</comment>
<dbReference type="InterPro" id="IPR000620">
    <property type="entry name" value="EamA_dom"/>
</dbReference>
<organism evidence="7 8">
    <name type="scientific">Ruegeria profundi</name>
    <dbReference type="NCBI Taxonomy" id="1685378"/>
    <lineage>
        <taxon>Bacteria</taxon>
        <taxon>Pseudomonadati</taxon>
        <taxon>Pseudomonadota</taxon>
        <taxon>Alphaproteobacteria</taxon>
        <taxon>Rhodobacterales</taxon>
        <taxon>Roseobacteraceae</taxon>
        <taxon>Ruegeria</taxon>
    </lineage>
</organism>
<dbReference type="InterPro" id="IPR037185">
    <property type="entry name" value="EmrE-like"/>
</dbReference>
<feature type="domain" description="EamA" evidence="6">
    <location>
        <begin position="15"/>
        <end position="143"/>
    </location>
</feature>
<evidence type="ECO:0000256" key="3">
    <source>
        <dbReference type="ARBA" id="ARBA00022989"/>
    </source>
</evidence>
<dbReference type="Proteomes" id="UP000053690">
    <property type="component" value="Unassembled WGS sequence"/>
</dbReference>
<accession>A0A0X3TWQ8</accession>
<feature type="transmembrane region" description="Helical" evidence="5">
    <location>
        <begin position="98"/>
        <end position="119"/>
    </location>
</feature>
<dbReference type="SUPFAM" id="SSF103481">
    <property type="entry name" value="Multidrug resistance efflux transporter EmrE"/>
    <property type="match status" value="2"/>
</dbReference>
<comment type="caution">
    <text evidence="7">The sequence shown here is derived from an EMBL/GenBank/DDBJ whole genome shotgun (WGS) entry which is preliminary data.</text>
</comment>
<feature type="transmembrane region" description="Helical" evidence="5">
    <location>
        <begin position="250"/>
        <end position="269"/>
    </location>
</feature>
<feature type="transmembrane region" description="Helical" evidence="5">
    <location>
        <begin position="12"/>
        <end position="33"/>
    </location>
</feature>
<dbReference type="RefSeq" id="WP_068335110.1">
    <property type="nucleotide sequence ID" value="NZ_LQBP01000003.1"/>
</dbReference>
<sequence>MAAQKHLSPNAWVELLLLGMIWGASFVSIRIALDTIPVMTSVLHRVFWAMLVLWLIVFARRLVIPRSPRVWAAFLVMGLLNNAIPFSLMAWGQLYIEVGLTSILNAMTAIFGVVTAAIFFKDERLTRSRAIGVALGFLGVVIAIGLRNFVSFDLQSMAQLAIIIGTISYALAGAWARVTLSDLPPVVAAAGMLTGSTVLILPLTLIVDGVPSLDLPLITWSAIGYYALIATAGAYLLYYRVLKMAGAGNLLLVTLIIPPVSIVLGAVLRDETLPLQAYLGFAILAIGLLILNRSGARD</sequence>
<dbReference type="EMBL" id="LQBP01000003">
    <property type="protein sequence ID" value="KUJ80112.1"/>
    <property type="molecule type" value="Genomic_DNA"/>
</dbReference>
<keyword evidence="8" id="KW-1185">Reference proteome</keyword>
<keyword evidence="2 5" id="KW-0812">Transmembrane</keyword>
<feature type="transmembrane region" description="Helical" evidence="5">
    <location>
        <begin position="131"/>
        <end position="150"/>
    </location>
</feature>
<keyword evidence="4 5" id="KW-0472">Membrane</keyword>
<dbReference type="OrthoDB" id="9810556at2"/>
<feature type="transmembrane region" description="Helical" evidence="5">
    <location>
        <begin position="45"/>
        <end position="63"/>
    </location>
</feature>
<feature type="transmembrane region" description="Helical" evidence="5">
    <location>
        <begin position="275"/>
        <end position="292"/>
    </location>
</feature>
<name>A0A0X3TWQ8_9RHOB</name>
<dbReference type="PANTHER" id="PTHR32322">
    <property type="entry name" value="INNER MEMBRANE TRANSPORTER"/>
    <property type="match status" value="1"/>
</dbReference>
<feature type="domain" description="EamA" evidence="6">
    <location>
        <begin position="158"/>
        <end position="292"/>
    </location>
</feature>
<keyword evidence="3 5" id="KW-1133">Transmembrane helix</keyword>
<feature type="transmembrane region" description="Helical" evidence="5">
    <location>
        <begin position="183"/>
        <end position="205"/>
    </location>
</feature>
<gene>
    <name evidence="7" type="ORF">AVO44_08075</name>
</gene>
<dbReference type="STRING" id="1685378.AVO44_08075"/>
<evidence type="ECO:0000256" key="1">
    <source>
        <dbReference type="ARBA" id="ARBA00004141"/>
    </source>
</evidence>
<evidence type="ECO:0000313" key="7">
    <source>
        <dbReference type="EMBL" id="KUJ80112.1"/>
    </source>
</evidence>
<proteinExistence type="predicted"/>
<feature type="transmembrane region" description="Helical" evidence="5">
    <location>
        <begin position="156"/>
        <end position="176"/>
    </location>
</feature>
<dbReference type="GO" id="GO:0016020">
    <property type="term" value="C:membrane"/>
    <property type="evidence" value="ECO:0007669"/>
    <property type="project" value="UniProtKB-SubCell"/>
</dbReference>
<evidence type="ECO:0000256" key="2">
    <source>
        <dbReference type="ARBA" id="ARBA00022692"/>
    </source>
</evidence>
<evidence type="ECO:0000313" key="8">
    <source>
        <dbReference type="Proteomes" id="UP000053690"/>
    </source>
</evidence>
<dbReference type="PANTHER" id="PTHR32322:SF9">
    <property type="entry name" value="AMINO-ACID METABOLITE EFFLUX PUMP-RELATED"/>
    <property type="match status" value="1"/>
</dbReference>
<protein>
    <submittedName>
        <fullName evidence="7">Multidrug transporter</fullName>
    </submittedName>
</protein>
<evidence type="ECO:0000259" key="6">
    <source>
        <dbReference type="Pfam" id="PF00892"/>
    </source>
</evidence>
<evidence type="ECO:0000256" key="4">
    <source>
        <dbReference type="ARBA" id="ARBA00023136"/>
    </source>
</evidence>
<feature type="transmembrane region" description="Helical" evidence="5">
    <location>
        <begin position="70"/>
        <end position="92"/>
    </location>
</feature>
<reference evidence="8" key="1">
    <citation type="submission" date="2015-12" db="EMBL/GenBank/DDBJ databases">
        <authorList>
            <person name="Zhang G."/>
            <person name="Stingl U."/>
        </authorList>
    </citation>
    <scope>NUCLEOTIDE SEQUENCE [LARGE SCALE GENOMIC DNA]</scope>
    <source>
        <strain evidence="8">ZGT108</strain>
    </source>
</reference>
<dbReference type="Pfam" id="PF00892">
    <property type="entry name" value="EamA"/>
    <property type="match status" value="2"/>
</dbReference>
<dbReference type="AlphaFoldDB" id="A0A0X3TWQ8"/>